<sequence length="332" mass="36419">MMAAPFRHFPELIGDKPAIQVMHEMTSNPTAGMIRHILPGIPPHDTLVMILNALHARGHWIKDGTANKDTNVVEIADEKVEVNRPSDQQHKTPFFQSSAIRATLSCFPLCNSEADDIHSSLLVVTPDADVCCDDQAVAAWLSSFEWKQLRQEIAQLEAGGTSDVPVALPRFTLERHLELKNVLELLGLQSYFDSRSADFGYLTARSGVSFAQMTHKAKLMVSADGVEAAAAGATLMSGPAFLPDGRPRSSTARKPSSRINQQQSGDSLRHRGPAYVVLFYAIPGFAPGHSIPLFFGLFGRRCEHGSFLPSDAAHEHVLRYASLSIRVKSRLR</sequence>
<evidence type="ECO:0000256" key="5">
    <source>
        <dbReference type="SAM" id="MobiDB-lite"/>
    </source>
</evidence>
<dbReference type="InterPro" id="IPR042185">
    <property type="entry name" value="Serpin_sf_2"/>
</dbReference>
<keyword evidence="2" id="KW-0646">Protease inhibitor</keyword>
<dbReference type="GO" id="GO:0004867">
    <property type="term" value="F:serine-type endopeptidase inhibitor activity"/>
    <property type="evidence" value="ECO:0007669"/>
    <property type="project" value="UniProtKB-KW"/>
</dbReference>
<evidence type="ECO:0000256" key="1">
    <source>
        <dbReference type="ARBA" id="ARBA00009500"/>
    </source>
</evidence>
<keyword evidence="8" id="KW-1185">Reference proteome</keyword>
<dbReference type="InterPro" id="IPR042178">
    <property type="entry name" value="Serpin_sf_1"/>
</dbReference>
<dbReference type="SUPFAM" id="SSF56574">
    <property type="entry name" value="Serpins"/>
    <property type="match status" value="1"/>
</dbReference>
<dbReference type="EMBL" id="MNPL01030984">
    <property type="protein sequence ID" value="OQR66825.1"/>
    <property type="molecule type" value="Genomic_DNA"/>
</dbReference>
<dbReference type="Gene3D" id="2.30.39.10">
    <property type="entry name" value="Alpha-1-antitrypsin, domain 1"/>
    <property type="match status" value="1"/>
</dbReference>
<proteinExistence type="inferred from homology"/>
<name>A0A1V9WZT8_9ACAR</name>
<evidence type="ECO:0000256" key="4">
    <source>
        <dbReference type="ARBA" id="ARBA00023180"/>
    </source>
</evidence>
<keyword evidence="3" id="KW-0722">Serine protease inhibitor</keyword>
<keyword evidence="4" id="KW-0325">Glycoprotein</keyword>
<dbReference type="InterPro" id="IPR000215">
    <property type="entry name" value="Serpin_fam"/>
</dbReference>
<dbReference type="Gene3D" id="3.30.497.10">
    <property type="entry name" value="Antithrombin, subunit I, domain 2"/>
    <property type="match status" value="1"/>
</dbReference>
<evidence type="ECO:0000259" key="6">
    <source>
        <dbReference type="Pfam" id="PF00079"/>
    </source>
</evidence>
<feature type="compositionally biased region" description="Polar residues" evidence="5">
    <location>
        <begin position="248"/>
        <end position="266"/>
    </location>
</feature>
<comment type="similarity">
    <text evidence="1">Belongs to the serpin family.</text>
</comment>
<feature type="domain" description="Serpin" evidence="6">
    <location>
        <begin position="18"/>
        <end position="233"/>
    </location>
</feature>
<comment type="caution">
    <text evidence="7">The sequence shown here is derived from an EMBL/GenBank/DDBJ whole genome shotgun (WGS) entry which is preliminary data.</text>
</comment>
<accession>A0A1V9WZT8</accession>
<protein>
    <submittedName>
        <fullName evidence="7">Serpin B9-like</fullName>
    </submittedName>
</protein>
<dbReference type="GO" id="GO:0005615">
    <property type="term" value="C:extracellular space"/>
    <property type="evidence" value="ECO:0007669"/>
    <property type="project" value="InterPro"/>
</dbReference>
<dbReference type="InParanoid" id="A0A1V9WZT8"/>
<dbReference type="InterPro" id="IPR023796">
    <property type="entry name" value="Serpin_dom"/>
</dbReference>
<evidence type="ECO:0000256" key="2">
    <source>
        <dbReference type="ARBA" id="ARBA00022690"/>
    </source>
</evidence>
<dbReference type="InterPro" id="IPR036186">
    <property type="entry name" value="Serpin_sf"/>
</dbReference>
<dbReference type="Proteomes" id="UP000192247">
    <property type="component" value="Unassembled WGS sequence"/>
</dbReference>
<dbReference type="STRING" id="418985.A0A1V9WZT8"/>
<reference evidence="7 8" key="1">
    <citation type="journal article" date="2017" name="Gigascience">
        <title>Draft genome of the honey bee ectoparasitic mite, Tropilaelaps mercedesae, is shaped by the parasitic life history.</title>
        <authorList>
            <person name="Dong X."/>
            <person name="Armstrong S.D."/>
            <person name="Xia D."/>
            <person name="Makepeace B.L."/>
            <person name="Darby A.C."/>
            <person name="Kadowaki T."/>
        </authorList>
    </citation>
    <scope>NUCLEOTIDE SEQUENCE [LARGE SCALE GENOMIC DNA]</scope>
    <source>
        <strain evidence="7">Wuxi-XJTLU</strain>
    </source>
</reference>
<dbReference type="AlphaFoldDB" id="A0A1V9WZT8"/>
<evidence type="ECO:0000256" key="3">
    <source>
        <dbReference type="ARBA" id="ARBA00022900"/>
    </source>
</evidence>
<organism evidence="7 8">
    <name type="scientific">Tropilaelaps mercedesae</name>
    <dbReference type="NCBI Taxonomy" id="418985"/>
    <lineage>
        <taxon>Eukaryota</taxon>
        <taxon>Metazoa</taxon>
        <taxon>Ecdysozoa</taxon>
        <taxon>Arthropoda</taxon>
        <taxon>Chelicerata</taxon>
        <taxon>Arachnida</taxon>
        <taxon>Acari</taxon>
        <taxon>Parasitiformes</taxon>
        <taxon>Mesostigmata</taxon>
        <taxon>Gamasina</taxon>
        <taxon>Dermanyssoidea</taxon>
        <taxon>Laelapidae</taxon>
        <taxon>Tropilaelaps</taxon>
    </lineage>
</organism>
<feature type="region of interest" description="Disordered" evidence="5">
    <location>
        <begin position="239"/>
        <end position="267"/>
    </location>
</feature>
<evidence type="ECO:0000313" key="8">
    <source>
        <dbReference type="Proteomes" id="UP000192247"/>
    </source>
</evidence>
<dbReference type="PANTHER" id="PTHR11461">
    <property type="entry name" value="SERINE PROTEASE INHIBITOR, SERPIN"/>
    <property type="match status" value="1"/>
</dbReference>
<dbReference type="Pfam" id="PF00079">
    <property type="entry name" value="Serpin"/>
    <property type="match status" value="1"/>
</dbReference>
<gene>
    <name evidence="7" type="ORF">BIW11_04903</name>
</gene>
<dbReference type="PANTHER" id="PTHR11461:SF211">
    <property type="entry name" value="GH10112P-RELATED"/>
    <property type="match status" value="1"/>
</dbReference>
<evidence type="ECO:0000313" key="7">
    <source>
        <dbReference type="EMBL" id="OQR66825.1"/>
    </source>
</evidence>